<name>A0A7C5Z059_9CREN</name>
<organism evidence="1">
    <name type="scientific">Ignisphaera aggregans</name>
    <dbReference type="NCBI Taxonomy" id="334771"/>
    <lineage>
        <taxon>Archaea</taxon>
        <taxon>Thermoproteota</taxon>
        <taxon>Thermoprotei</taxon>
        <taxon>Desulfurococcales</taxon>
        <taxon>Desulfurococcaceae</taxon>
        <taxon>Ignisphaera</taxon>
    </lineage>
</organism>
<gene>
    <name evidence="1" type="ORF">ENL47_03755</name>
</gene>
<dbReference type="AlphaFoldDB" id="A0A7C5Z059"/>
<dbReference type="SUPFAM" id="SSF52833">
    <property type="entry name" value="Thioredoxin-like"/>
    <property type="match status" value="1"/>
</dbReference>
<reference evidence="1" key="1">
    <citation type="journal article" date="2020" name="mSystems">
        <title>Genome- and Community-Level Interaction Insights into Carbon Utilization and Element Cycling Functions of Hydrothermarchaeota in Hydrothermal Sediment.</title>
        <authorList>
            <person name="Zhou Z."/>
            <person name="Liu Y."/>
            <person name="Xu W."/>
            <person name="Pan J."/>
            <person name="Luo Z.H."/>
            <person name="Li M."/>
        </authorList>
    </citation>
    <scope>NUCLEOTIDE SEQUENCE [LARGE SCALE GENOMIC DNA]</scope>
    <source>
        <strain evidence="1">SpSt-1</strain>
    </source>
</reference>
<dbReference type="InterPro" id="IPR036249">
    <property type="entry name" value="Thioredoxin-like_sf"/>
</dbReference>
<proteinExistence type="predicted"/>
<evidence type="ECO:0000313" key="1">
    <source>
        <dbReference type="EMBL" id="HHR95939.1"/>
    </source>
</evidence>
<evidence type="ECO:0008006" key="2">
    <source>
        <dbReference type="Google" id="ProtNLM"/>
    </source>
</evidence>
<comment type="caution">
    <text evidence="1">The sequence shown here is derived from an EMBL/GenBank/DDBJ whole genome shotgun (WGS) entry which is preliminary data.</text>
</comment>
<accession>A0A7C5Z059</accession>
<sequence length="175" mass="20186">MNKRLIGLAILFFLAGILVAPYIQGVITYVSDLLTKKEVYNIYVVYSPTCPHCINLLEYLDKTGKLVIKITPEEFVRMEVYKELSKYFYGVPFIFAKVNDSFIIISGYPSKQQEIDGYFYGLETEMKLCNEMNGTEFYINNNYAFCNLSGIILGNKYAIDWLIETCKIYGCEKVE</sequence>
<dbReference type="EMBL" id="DRUB01000065">
    <property type="protein sequence ID" value="HHR95939.1"/>
    <property type="molecule type" value="Genomic_DNA"/>
</dbReference>
<protein>
    <recommendedName>
        <fullName evidence="2">Thioredoxin family protein</fullName>
    </recommendedName>
</protein>